<gene>
    <name evidence="3" type="ORF">UA08_00685</name>
</gene>
<evidence type="ECO:0000313" key="4">
    <source>
        <dbReference type="Proteomes" id="UP000214365"/>
    </source>
</evidence>
<dbReference type="Proteomes" id="UP000214365">
    <property type="component" value="Unassembled WGS sequence"/>
</dbReference>
<proteinExistence type="predicted"/>
<dbReference type="SUPFAM" id="SSF47459">
    <property type="entry name" value="HLH, helix-loop-helix DNA-binding domain"/>
    <property type="match status" value="1"/>
</dbReference>
<feature type="domain" description="BHLH" evidence="2">
    <location>
        <begin position="212"/>
        <end position="307"/>
    </location>
</feature>
<sequence length="335" mass="36488">MAFESPLDFTKPMGFPADMSDHIDPSDLMSSYQPSDIDWLSKDPFEILPWDLSGLDQTFNPFTEGNGLYSTSNHGSPAGYRAGGGYTVKTEDVMSDTSPFSDAESETWSPIYGNDNIKSGSQSPVDAIGRKHESKLPFSSEPENPTKEHANNVRKESSASSSSSTSSSSPLASPKLTTTTTTSSSSSSTRTNNKSARSLPPSDPDAAAVMKRKKAAHNAIEKRYRTNMNAKFLALGNAIPRSGGPFNSAQSASSKGPRKHSLCHARETMSSVAAGRRPQHEQLQQQQNQQQNKSEILTNALAYINQLQDENSRLKSELLVLKENLLPGGNIMWRR</sequence>
<dbReference type="CDD" id="cd11395">
    <property type="entry name" value="bHLHzip_SREBP_like"/>
    <property type="match status" value="1"/>
</dbReference>
<dbReference type="PROSITE" id="PS50888">
    <property type="entry name" value="BHLH"/>
    <property type="match status" value="1"/>
</dbReference>
<dbReference type="GeneID" id="31000440"/>
<dbReference type="RefSeq" id="XP_020124468.1">
    <property type="nucleotide sequence ID" value="XM_020260518.1"/>
</dbReference>
<feature type="compositionally biased region" description="Basic and acidic residues" evidence="1">
    <location>
        <begin position="144"/>
        <end position="157"/>
    </location>
</feature>
<evidence type="ECO:0000259" key="2">
    <source>
        <dbReference type="PROSITE" id="PS50888"/>
    </source>
</evidence>
<keyword evidence="4" id="KW-1185">Reference proteome</keyword>
<dbReference type="PANTHER" id="PTHR47336:SF4">
    <property type="entry name" value="BHLH TRANSCRIPTION FACTOR (EUROFUNG)"/>
    <property type="match status" value="1"/>
</dbReference>
<feature type="compositionally biased region" description="Low complexity" evidence="1">
    <location>
        <begin position="281"/>
        <end position="291"/>
    </location>
</feature>
<evidence type="ECO:0000313" key="3">
    <source>
        <dbReference type="EMBL" id="OKL64347.1"/>
    </source>
</evidence>
<evidence type="ECO:0000256" key="1">
    <source>
        <dbReference type="SAM" id="MobiDB-lite"/>
    </source>
</evidence>
<dbReference type="SMART" id="SM00353">
    <property type="entry name" value="HLH"/>
    <property type="match status" value="1"/>
</dbReference>
<dbReference type="InterPro" id="IPR036638">
    <property type="entry name" value="HLH_DNA-bd_sf"/>
</dbReference>
<dbReference type="STRING" id="1441469.A0A225BEA0"/>
<dbReference type="PANTHER" id="PTHR47336">
    <property type="entry name" value="TRANSCRIPTION FACTOR HMS1-RELATED"/>
    <property type="match status" value="1"/>
</dbReference>
<dbReference type="AlphaFoldDB" id="A0A225BEA0"/>
<dbReference type="InterPro" id="IPR052099">
    <property type="entry name" value="Regulatory_TF_Diverse"/>
</dbReference>
<dbReference type="Pfam" id="PF00010">
    <property type="entry name" value="HLH"/>
    <property type="match status" value="1"/>
</dbReference>
<reference evidence="3 4" key="1">
    <citation type="submission" date="2015-06" db="EMBL/GenBank/DDBJ databases">
        <title>Talaromyces atroroseus IBT 11181 draft genome.</title>
        <authorList>
            <person name="Rasmussen K.B."/>
            <person name="Rasmussen S."/>
            <person name="Petersen B."/>
            <person name="Sicheritz-Ponten T."/>
            <person name="Mortensen U.H."/>
            <person name="Thrane U."/>
        </authorList>
    </citation>
    <scope>NUCLEOTIDE SEQUENCE [LARGE SCALE GENOMIC DNA]</scope>
    <source>
        <strain evidence="3 4">IBT 11181</strain>
    </source>
</reference>
<feature type="compositionally biased region" description="Polar residues" evidence="1">
    <location>
        <begin position="245"/>
        <end position="254"/>
    </location>
</feature>
<comment type="caution">
    <text evidence="3">The sequence shown here is derived from an EMBL/GenBank/DDBJ whole genome shotgun (WGS) entry which is preliminary data.</text>
</comment>
<accession>A0A225BEA0</accession>
<feature type="region of interest" description="Disordered" evidence="1">
    <location>
        <begin position="240"/>
        <end position="291"/>
    </location>
</feature>
<feature type="compositionally biased region" description="Low complexity" evidence="1">
    <location>
        <begin position="158"/>
        <end position="198"/>
    </location>
</feature>
<dbReference type="EMBL" id="LFMY01000001">
    <property type="protein sequence ID" value="OKL64347.1"/>
    <property type="molecule type" value="Genomic_DNA"/>
</dbReference>
<dbReference type="Gene3D" id="4.10.280.10">
    <property type="entry name" value="Helix-loop-helix DNA-binding domain"/>
    <property type="match status" value="1"/>
</dbReference>
<dbReference type="InterPro" id="IPR011598">
    <property type="entry name" value="bHLH_dom"/>
</dbReference>
<organism evidence="3 4">
    <name type="scientific">Talaromyces atroroseus</name>
    <dbReference type="NCBI Taxonomy" id="1441469"/>
    <lineage>
        <taxon>Eukaryota</taxon>
        <taxon>Fungi</taxon>
        <taxon>Dikarya</taxon>
        <taxon>Ascomycota</taxon>
        <taxon>Pezizomycotina</taxon>
        <taxon>Eurotiomycetes</taxon>
        <taxon>Eurotiomycetidae</taxon>
        <taxon>Eurotiales</taxon>
        <taxon>Trichocomaceae</taxon>
        <taxon>Talaromyces</taxon>
        <taxon>Talaromyces sect. Trachyspermi</taxon>
    </lineage>
</organism>
<feature type="region of interest" description="Disordered" evidence="1">
    <location>
        <begin position="70"/>
        <end position="216"/>
    </location>
</feature>
<dbReference type="GO" id="GO:0046983">
    <property type="term" value="F:protein dimerization activity"/>
    <property type="evidence" value="ECO:0007669"/>
    <property type="project" value="InterPro"/>
</dbReference>
<protein>
    <recommendedName>
        <fullName evidence="2">BHLH domain-containing protein</fullName>
    </recommendedName>
</protein>
<dbReference type="OrthoDB" id="2133190at2759"/>
<name>A0A225BEA0_TALAT</name>